<keyword evidence="1" id="KW-0472">Membrane</keyword>
<feature type="transmembrane region" description="Helical" evidence="1">
    <location>
        <begin position="88"/>
        <end position="105"/>
    </location>
</feature>
<sequence>MEKLKKNSNLNKKQKLTIEKEISLNLDSEIKAYKELQNSKQNFWNIFWLFFRKYFTSVSTIYILIICLIMLVTMCLIFPPFFGITPTLAFNFLISGFLVYGIYFYNIRNSTFYNNFSISRKYRFYIYTSIFLLMIFSNMIVMLFTIVFTSLMYWIGVIWPVFPYPVGVPRFQGQQFFSVDYSFINIGWGVIIYCLLLITTICFALSFAIQVNSKSIKGFFVITSGIILLNLIFGGCLFFAFGPNFEGSKIDYSQYNSNGVLQNEYKGFFINPNSNYVEITGSGTIDDPYLISISPSQVAIHDISYISEDEMTIINYRYYEVTNFGDLNTKSFLWILSQIYPFYHINQMLFSAFYHDMNIIPYDPNYIPPINDSTFPDYTDIFLFTLNPQTDDIDIVNLNAVDTYSDIEFLPFRATNAGWWLTLTFPYIYIILYWLLGFFISYFKKESY</sequence>
<dbReference type="Proteomes" id="UP000242141">
    <property type="component" value="Unassembled WGS sequence"/>
</dbReference>
<name>A0A0G7ZLB4_9MOLU</name>
<reference evidence="3" key="1">
    <citation type="submission" date="2015-05" db="EMBL/GenBank/DDBJ databases">
        <authorList>
            <person name="Collingro A."/>
        </authorList>
    </citation>
    <scope>NUCLEOTIDE SEQUENCE [LARGE SCALE GENOMIC DNA]</scope>
    <source>
        <strain evidence="3">Ps</strain>
    </source>
</reference>
<proteinExistence type="predicted"/>
<keyword evidence="3" id="KW-1185">Reference proteome</keyword>
<evidence type="ECO:0000313" key="3">
    <source>
        <dbReference type="Proteomes" id="UP000242141"/>
    </source>
</evidence>
<feature type="transmembrane region" description="Helical" evidence="1">
    <location>
        <begin position="61"/>
        <end position="82"/>
    </location>
</feature>
<keyword evidence="1" id="KW-0812">Transmembrane</keyword>
<dbReference type="AlphaFoldDB" id="A0A0G7ZLB4"/>
<evidence type="ECO:0000313" key="2">
    <source>
        <dbReference type="EMBL" id="CRX36975.1"/>
    </source>
</evidence>
<accession>A0A0G7ZLB4</accession>
<keyword evidence="1" id="KW-1133">Transmembrane helix</keyword>
<protein>
    <submittedName>
        <fullName evidence="2">| / Cation transport ATPase / 457036:458376 Reverse</fullName>
    </submittedName>
</protein>
<gene>
    <name evidence="2" type="ORF">HEPPS_01750</name>
</gene>
<feature type="transmembrane region" description="Helical" evidence="1">
    <location>
        <begin position="219"/>
        <end position="241"/>
    </location>
</feature>
<evidence type="ECO:0000256" key="1">
    <source>
        <dbReference type="SAM" id="Phobius"/>
    </source>
</evidence>
<feature type="transmembrane region" description="Helical" evidence="1">
    <location>
        <begin position="419"/>
        <end position="443"/>
    </location>
</feature>
<feature type="transmembrane region" description="Helical" evidence="1">
    <location>
        <begin position="125"/>
        <end position="155"/>
    </location>
</feature>
<dbReference type="EMBL" id="CWGI01000001">
    <property type="protein sequence ID" value="CRX36975.1"/>
    <property type="molecule type" value="Genomic_DNA"/>
</dbReference>
<feature type="transmembrane region" description="Helical" evidence="1">
    <location>
        <begin position="186"/>
        <end position="207"/>
    </location>
</feature>
<organism evidence="2 3">
    <name type="scientific">Candidatus Hepatoplasma crinochetorum</name>
    <dbReference type="NCBI Taxonomy" id="295596"/>
    <lineage>
        <taxon>Bacteria</taxon>
        <taxon>Bacillati</taxon>
        <taxon>Mycoplasmatota</taxon>
        <taxon>Mollicutes</taxon>
        <taxon>Candidatus Hepatoplasmataceae</taxon>
        <taxon>Candidatus Hepatoplasma</taxon>
    </lineage>
</organism>